<evidence type="ECO:0000313" key="11">
    <source>
        <dbReference type="EMBL" id="MPM02888.1"/>
    </source>
</evidence>
<dbReference type="AlphaFoldDB" id="A0A644WHB3"/>
<evidence type="ECO:0000256" key="10">
    <source>
        <dbReference type="SAM" id="Phobius"/>
    </source>
</evidence>
<evidence type="ECO:0000256" key="8">
    <source>
        <dbReference type="ARBA" id="ARBA00023136"/>
    </source>
</evidence>
<name>A0A644WHB3_9ZZZZ</name>
<gene>
    <name evidence="11" type="primary">mscL_11</name>
    <name evidence="11" type="ORF">SDC9_49146</name>
</gene>
<keyword evidence="4" id="KW-1003">Cell membrane</keyword>
<dbReference type="PANTHER" id="PTHR30266">
    <property type="entry name" value="MECHANOSENSITIVE CHANNEL MSCL"/>
    <property type="match status" value="1"/>
</dbReference>
<dbReference type="Pfam" id="PF01741">
    <property type="entry name" value="MscL"/>
    <property type="match status" value="1"/>
</dbReference>
<evidence type="ECO:0000256" key="1">
    <source>
        <dbReference type="ARBA" id="ARBA00004651"/>
    </source>
</evidence>
<dbReference type="PRINTS" id="PR01264">
    <property type="entry name" value="MECHCHANNEL"/>
</dbReference>
<evidence type="ECO:0000256" key="4">
    <source>
        <dbReference type="ARBA" id="ARBA00022475"/>
    </source>
</evidence>
<keyword evidence="3" id="KW-0813">Transport</keyword>
<evidence type="ECO:0000256" key="2">
    <source>
        <dbReference type="ARBA" id="ARBA00007254"/>
    </source>
</evidence>
<dbReference type="InterPro" id="IPR036019">
    <property type="entry name" value="MscL_channel"/>
</dbReference>
<organism evidence="11">
    <name type="scientific">bioreactor metagenome</name>
    <dbReference type="NCBI Taxonomy" id="1076179"/>
    <lineage>
        <taxon>unclassified sequences</taxon>
        <taxon>metagenomes</taxon>
        <taxon>ecological metagenomes</taxon>
    </lineage>
</organism>
<keyword evidence="6 10" id="KW-1133">Transmembrane helix</keyword>
<dbReference type="NCBIfam" id="NF001843">
    <property type="entry name" value="PRK00567.1-4"/>
    <property type="match status" value="1"/>
</dbReference>
<dbReference type="PROSITE" id="PS01327">
    <property type="entry name" value="MSCL"/>
    <property type="match status" value="1"/>
</dbReference>
<dbReference type="SUPFAM" id="SSF81330">
    <property type="entry name" value="Gated mechanosensitive channel"/>
    <property type="match status" value="1"/>
</dbReference>
<keyword evidence="5 10" id="KW-0812">Transmembrane</keyword>
<dbReference type="Gene3D" id="1.10.1200.120">
    <property type="entry name" value="Large-conductance mechanosensitive channel, MscL, domain 1"/>
    <property type="match status" value="1"/>
</dbReference>
<comment type="caution">
    <text evidence="11">The sequence shown here is derived from an EMBL/GenBank/DDBJ whole genome shotgun (WGS) entry which is preliminary data.</text>
</comment>
<evidence type="ECO:0000256" key="6">
    <source>
        <dbReference type="ARBA" id="ARBA00022989"/>
    </source>
</evidence>
<evidence type="ECO:0000256" key="3">
    <source>
        <dbReference type="ARBA" id="ARBA00022448"/>
    </source>
</evidence>
<evidence type="ECO:0000256" key="7">
    <source>
        <dbReference type="ARBA" id="ARBA00023065"/>
    </source>
</evidence>
<evidence type="ECO:0000256" key="5">
    <source>
        <dbReference type="ARBA" id="ARBA00022692"/>
    </source>
</evidence>
<sequence length="149" mass="16146">MAGKSKMLGEFKTFITRGNVMDLAVGLIIGSAFTAIVNSLVKDVLMPFIGLILGGVSFVDLKIVIAEATAETAEVAIMYGNFIQKVVDFLIIAFVVFMLVRTINRMREHLDAKKKAEEKAKAAATPAPAPVIPADVVLLTEIRDLLKKK</sequence>
<keyword evidence="7" id="KW-0406">Ion transport</keyword>
<keyword evidence="8 10" id="KW-0472">Membrane</keyword>
<dbReference type="HAMAP" id="MF_00115">
    <property type="entry name" value="MscL"/>
    <property type="match status" value="1"/>
</dbReference>
<feature type="transmembrane region" description="Helical" evidence="10">
    <location>
        <begin position="20"/>
        <end position="41"/>
    </location>
</feature>
<dbReference type="InterPro" id="IPR019823">
    <property type="entry name" value="Mechanosensitive_channel_CS"/>
</dbReference>
<dbReference type="EMBL" id="VSSQ01000906">
    <property type="protein sequence ID" value="MPM02888.1"/>
    <property type="molecule type" value="Genomic_DNA"/>
</dbReference>
<evidence type="ECO:0000256" key="9">
    <source>
        <dbReference type="ARBA" id="ARBA00023303"/>
    </source>
</evidence>
<dbReference type="InterPro" id="IPR037673">
    <property type="entry name" value="MSC/AndL"/>
</dbReference>
<feature type="transmembrane region" description="Helical" evidence="10">
    <location>
        <begin position="82"/>
        <end position="100"/>
    </location>
</feature>
<feature type="transmembrane region" description="Helical" evidence="10">
    <location>
        <begin position="48"/>
        <end position="70"/>
    </location>
</feature>
<dbReference type="NCBIfam" id="TIGR00220">
    <property type="entry name" value="mscL"/>
    <property type="match status" value="1"/>
</dbReference>
<protein>
    <submittedName>
        <fullName evidence="11">Large-conductance mechanosensitive channel</fullName>
    </submittedName>
</protein>
<dbReference type="GO" id="GO:0008381">
    <property type="term" value="F:mechanosensitive monoatomic ion channel activity"/>
    <property type="evidence" value="ECO:0007669"/>
    <property type="project" value="InterPro"/>
</dbReference>
<accession>A0A644WHB3</accession>
<comment type="subcellular location">
    <subcellularLocation>
        <location evidence="1">Cell membrane</location>
        <topology evidence="1">Multi-pass membrane protein</topology>
    </subcellularLocation>
</comment>
<dbReference type="InterPro" id="IPR001185">
    <property type="entry name" value="MS_channel"/>
</dbReference>
<reference evidence="11" key="1">
    <citation type="submission" date="2019-08" db="EMBL/GenBank/DDBJ databases">
        <authorList>
            <person name="Kucharzyk K."/>
            <person name="Murdoch R.W."/>
            <person name="Higgins S."/>
            <person name="Loffler F."/>
        </authorList>
    </citation>
    <scope>NUCLEOTIDE SEQUENCE</scope>
</reference>
<comment type="similarity">
    <text evidence="2">Belongs to the MscL family.</text>
</comment>
<proteinExistence type="inferred from homology"/>
<keyword evidence="9" id="KW-0407">Ion channel</keyword>
<dbReference type="PANTHER" id="PTHR30266:SF2">
    <property type="entry name" value="LARGE-CONDUCTANCE MECHANOSENSITIVE CHANNEL"/>
    <property type="match status" value="1"/>
</dbReference>
<dbReference type="GO" id="GO:0005886">
    <property type="term" value="C:plasma membrane"/>
    <property type="evidence" value="ECO:0007669"/>
    <property type="project" value="UniProtKB-SubCell"/>
</dbReference>